<evidence type="ECO:0000313" key="6">
    <source>
        <dbReference type="Proteomes" id="UP000188268"/>
    </source>
</evidence>
<evidence type="ECO:0000256" key="2">
    <source>
        <dbReference type="ARBA" id="ARBA00022692"/>
    </source>
</evidence>
<dbReference type="STRING" id="210143.A0A1R3G637"/>
<evidence type="ECO:0000256" key="1">
    <source>
        <dbReference type="ARBA" id="ARBA00004141"/>
    </source>
</evidence>
<gene>
    <name evidence="5" type="ORF">CCACVL1_28559</name>
</gene>
<comment type="subcellular location">
    <subcellularLocation>
        <location evidence="1">Membrane</location>
        <topology evidence="1">Multi-pass membrane protein</topology>
    </subcellularLocation>
</comment>
<dbReference type="Proteomes" id="UP000188268">
    <property type="component" value="Unassembled WGS sequence"/>
</dbReference>
<dbReference type="PANTHER" id="PTHR15371:SF1">
    <property type="entry name" value="OUTER ENVELOPE PORE PROTEIN 16-2, CHLOROPLASTIC"/>
    <property type="match status" value="1"/>
</dbReference>
<evidence type="ECO:0000256" key="4">
    <source>
        <dbReference type="ARBA" id="ARBA00023136"/>
    </source>
</evidence>
<dbReference type="PANTHER" id="PTHR15371">
    <property type="entry name" value="TIM23"/>
    <property type="match status" value="1"/>
</dbReference>
<organism evidence="5 6">
    <name type="scientific">Corchorus capsularis</name>
    <name type="common">Jute</name>
    <dbReference type="NCBI Taxonomy" id="210143"/>
    <lineage>
        <taxon>Eukaryota</taxon>
        <taxon>Viridiplantae</taxon>
        <taxon>Streptophyta</taxon>
        <taxon>Embryophyta</taxon>
        <taxon>Tracheophyta</taxon>
        <taxon>Spermatophyta</taxon>
        <taxon>Magnoliopsida</taxon>
        <taxon>eudicotyledons</taxon>
        <taxon>Gunneridae</taxon>
        <taxon>Pentapetalae</taxon>
        <taxon>rosids</taxon>
        <taxon>malvids</taxon>
        <taxon>Malvales</taxon>
        <taxon>Malvaceae</taxon>
        <taxon>Grewioideae</taxon>
        <taxon>Apeibeae</taxon>
        <taxon>Corchorus</taxon>
    </lineage>
</organism>
<keyword evidence="4" id="KW-0472">Membrane</keyword>
<dbReference type="OrthoDB" id="1913857at2759"/>
<proteinExistence type="predicted"/>
<protein>
    <recommendedName>
        <fullName evidence="7">Mitochondrial inner membrane translocase subunit Tim17/Tim22/Tim23/peroxisomal protein PMP24</fullName>
    </recommendedName>
</protein>
<accession>A0A1R3G637</accession>
<dbReference type="OMA" id="HIVQCAI"/>
<reference evidence="5 6" key="1">
    <citation type="submission" date="2013-09" db="EMBL/GenBank/DDBJ databases">
        <title>Corchorus capsularis genome sequencing.</title>
        <authorList>
            <person name="Alam M."/>
            <person name="Haque M.S."/>
            <person name="Islam M.S."/>
            <person name="Emdad E.M."/>
            <person name="Islam M.M."/>
            <person name="Ahmed B."/>
            <person name="Halim A."/>
            <person name="Hossen Q.M.M."/>
            <person name="Hossain M.Z."/>
            <person name="Ahmed R."/>
            <person name="Khan M.M."/>
            <person name="Islam R."/>
            <person name="Rashid M.M."/>
            <person name="Khan S.A."/>
            <person name="Rahman M.S."/>
            <person name="Alam M."/>
        </authorList>
    </citation>
    <scope>NUCLEOTIDE SEQUENCE [LARGE SCALE GENOMIC DNA]</scope>
    <source>
        <strain evidence="6">cv. CVL-1</strain>
        <tissue evidence="5">Whole seedling</tissue>
    </source>
</reference>
<dbReference type="GO" id="GO:0009707">
    <property type="term" value="C:chloroplast outer membrane"/>
    <property type="evidence" value="ECO:0007669"/>
    <property type="project" value="TreeGrafter"/>
</dbReference>
<keyword evidence="3" id="KW-1133">Transmembrane helix</keyword>
<dbReference type="AlphaFoldDB" id="A0A1R3G637"/>
<keyword evidence="2" id="KW-0812">Transmembrane</keyword>
<dbReference type="Gramene" id="OMO53555">
    <property type="protein sequence ID" value="OMO53555"/>
    <property type="gene ID" value="CCACVL1_28559"/>
</dbReference>
<comment type="caution">
    <text evidence="5">The sequence shown here is derived from an EMBL/GenBank/DDBJ whole genome shotgun (WGS) entry which is preliminary data.</text>
</comment>
<dbReference type="InterPro" id="IPR045238">
    <property type="entry name" value="Tim23-like"/>
</dbReference>
<evidence type="ECO:0000256" key="3">
    <source>
        <dbReference type="ARBA" id="ARBA00022989"/>
    </source>
</evidence>
<dbReference type="EMBL" id="AWWV01015165">
    <property type="protein sequence ID" value="OMO53555.1"/>
    <property type="molecule type" value="Genomic_DNA"/>
</dbReference>
<dbReference type="GO" id="GO:0015171">
    <property type="term" value="F:amino acid transmembrane transporter activity"/>
    <property type="evidence" value="ECO:0007669"/>
    <property type="project" value="TreeGrafter"/>
</dbReference>
<name>A0A1R3G637_COCAP</name>
<evidence type="ECO:0000313" key="5">
    <source>
        <dbReference type="EMBL" id="OMO53555.1"/>
    </source>
</evidence>
<sequence>MITTKSNLETRSLLDEWRSFDNGCFFDFGHPLLNRIAESFVKAAGIGAVQAVARDACCAGTETGLTGAKKHRMPRLSGETNQKSLEAMVKRAGKESVQWGLAAGLYSSLTYGLKEARRGSHDWKSSAVAGAITGMALGLTAEGTTQEHVMQCAITGAAISTAANLLTGIF</sequence>
<dbReference type="Pfam" id="PF02466">
    <property type="entry name" value="Tim17"/>
    <property type="match status" value="1"/>
</dbReference>
<keyword evidence="6" id="KW-1185">Reference proteome</keyword>
<evidence type="ECO:0008006" key="7">
    <source>
        <dbReference type="Google" id="ProtNLM"/>
    </source>
</evidence>